<dbReference type="AlphaFoldDB" id="E6Q3M7"/>
<protein>
    <recommendedName>
        <fullName evidence="1">MOSC domain-containing protein</fullName>
    </recommendedName>
</protein>
<dbReference type="Pfam" id="PF03476">
    <property type="entry name" value="MOSC_N"/>
    <property type="match status" value="1"/>
</dbReference>
<dbReference type="GO" id="GO:0030170">
    <property type="term" value="F:pyridoxal phosphate binding"/>
    <property type="evidence" value="ECO:0007669"/>
    <property type="project" value="InterPro"/>
</dbReference>
<dbReference type="Pfam" id="PF03473">
    <property type="entry name" value="MOSC"/>
    <property type="match status" value="1"/>
</dbReference>
<name>E6Q3M7_9ZZZZ</name>
<dbReference type="EMBL" id="CABO01000025">
    <property type="protein sequence ID" value="CBI01788.1"/>
    <property type="molecule type" value="Genomic_DNA"/>
</dbReference>
<sequence>MRCKRGRICSDASARRTLKLLLAIYRYPVKSLRGESLARAEIAPGGIPGDRAAALFVERGHARTGKAYRGKEDERLHRIGDLALALAAAEERGIALRRESAAPHYFDDSPISLVLEPWRADAERICGRELDVRRFRPNLVAEAISGAERESDLLGAELRIGEWVRLRVTKAIRRCVAITYDPESDAVDPGILRALAQEREATFGVYCEVLLPGECAVGEAILRV</sequence>
<dbReference type="Gene3D" id="2.40.33.20">
    <property type="entry name" value="PK beta-barrel domain-like"/>
    <property type="match status" value="1"/>
</dbReference>
<proteinExistence type="predicted"/>
<evidence type="ECO:0000259" key="1">
    <source>
        <dbReference type="PROSITE" id="PS51340"/>
    </source>
</evidence>
<dbReference type="InterPro" id="IPR011037">
    <property type="entry name" value="Pyrv_Knase-like_insert_dom_sf"/>
</dbReference>
<gene>
    <name evidence="2" type="ORF">CARN4_0780</name>
</gene>
<evidence type="ECO:0000313" key="2">
    <source>
        <dbReference type="EMBL" id="CBI01788.1"/>
    </source>
</evidence>
<dbReference type="GO" id="GO:0003824">
    <property type="term" value="F:catalytic activity"/>
    <property type="evidence" value="ECO:0007669"/>
    <property type="project" value="InterPro"/>
</dbReference>
<feature type="domain" description="MOSC" evidence="1">
    <location>
        <begin position="34"/>
        <end position="224"/>
    </location>
</feature>
<accession>E6Q3M7</accession>
<dbReference type="PROSITE" id="PS51340">
    <property type="entry name" value="MOSC"/>
    <property type="match status" value="1"/>
</dbReference>
<dbReference type="GO" id="GO:0030151">
    <property type="term" value="F:molybdenum ion binding"/>
    <property type="evidence" value="ECO:0007669"/>
    <property type="project" value="InterPro"/>
</dbReference>
<organism evidence="2">
    <name type="scientific">mine drainage metagenome</name>
    <dbReference type="NCBI Taxonomy" id="410659"/>
    <lineage>
        <taxon>unclassified sequences</taxon>
        <taxon>metagenomes</taxon>
        <taxon>ecological metagenomes</taxon>
    </lineage>
</organism>
<reference evidence="2" key="1">
    <citation type="submission" date="2009-10" db="EMBL/GenBank/DDBJ databases">
        <title>Diversity of trophic interactions inside an arsenic-rich microbial ecosystem.</title>
        <authorList>
            <person name="Bertin P.N."/>
            <person name="Heinrich-Salmeron A."/>
            <person name="Pelletier E."/>
            <person name="Goulhen-Chollet F."/>
            <person name="Arsene-Ploetze F."/>
            <person name="Gallien S."/>
            <person name="Calteau A."/>
            <person name="Vallenet D."/>
            <person name="Casiot C."/>
            <person name="Chane-Woon-Ming B."/>
            <person name="Giloteaux L."/>
            <person name="Barakat M."/>
            <person name="Bonnefoy V."/>
            <person name="Bruneel O."/>
            <person name="Chandler M."/>
            <person name="Cleiss J."/>
            <person name="Duran R."/>
            <person name="Elbaz-Poulichet F."/>
            <person name="Fonknechten N."/>
            <person name="Lauga B."/>
            <person name="Mornico D."/>
            <person name="Ortet P."/>
            <person name="Schaeffer C."/>
            <person name="Siguier P."/>
            <person name="Alexander Thil Smith A."/>
            <person name="Van Dorsselaer A."/>
            <person name="Weissenbach J."/>
            <person name="Medigue C."/>
            <person name="Le Paslier D."/>
        </authorList>
    </citation>
    <scope>NUCLEOTIDE SEQUENCE</scope>
</reference>
<dbReference type="InterPro" id="IPR005303">
    <property type="entry name" value="MOCOS_middle"/>
</dbReference>
<comment type="caution">
    <text evidence="2">The sequence shown here is derived from an EMBL/GenBank/DDBJ whole genome shotgun (WGS) entry which is preliminary data.</text>
</comment>
<dbReference type="SUPFAM" id="SSF50800">
    <property type="entry name" value="PK beta-barrel domain-like"/>
    <property type="match status" value="1"/>
</dbReference>
<dbReference type="InterPro" id="IPR005302">
    <property type="entry name" value="MoCF_Sase_C"/>
</dbReference>